<keyword evidence="1" id="KW-0812">Transmembrane</keyword>
<dbReference type="OrthoDB" id="1099916at2"/>
<feature type="domain" description="Protein FecR C-terminal" evidence="3">
    <location>
        <begin position="260"/>
        <end position="327"/>
    </location>
</feature>
<dbReference type="InterPro" id="IPR006860">
    <property type="entry name" value="FecR"/>
</dbReference>
<keyword evidence="1" id="KW-1133">Transmembrane helix</keyword>
<dbReference type="RefSeq" id="WP_092167891.1">
    <property type="nucleotide sequence ID" value="NZ_FNZH01000001.1"/>
</dbReference>
<reference evidence="5" key="1">
    <citation type="submission" date="2016-10" db="EMBL/GenBank/DDBJ databases">
        <authorList>
            <person name="Varghese N."/>
            <person name="Submissions S."/>
        </authorList>
    </citation>
    <scope>NUCLEOTIDE SEQUENCE [LARGE SCALE GENOMIC DNA]</scope>
    <source>
        <strain evidence="5">IBRC-M 10761</strain>
    </source>
</reference>
<dbReference type="Pfam" id="PF04773">
    <property type="entry name" value="FecR"/>
    <property type="match status" value="1"/>
</dbReference>
<proteinExistence type="predicted"/>
<dbReference type="GO" id="GO:0016989">
    <property type="term" value="F:sigma factor antagonist activity"/>
    <property type="evidence" value="ECO:0007669"/>
    <property type="project" value="TreeGrafter"/>
</dbReference>
<dbReference type="EMBL" id="FNZH01000001">
    <property type="protein sequence ID" value="SEI73845.1"/>
    <property type="molecule type" value="Genomic_DNA"/>
</dbReference>
<evidence type="ECO:0000313" key="4">
    <source>
        <dbReference type="EMBL" id="SEI73845.1"/>
    </source>
</evidence>
<dbReference type="Pfam" id="PF16344">
    <property type="entry name" value="FecR_C"/>
    <property type="match status" value="1"/>
</dbReference>
<organism evidence="4 5">
    <name type="scientific">Cyclobacterium xiamenense</name>
    <dbReference type="NCBI Taxonomy" id="1297121"/>
    <lineage>
        <taxon>Bacteria</taxon>
        <taxon>Pseudomonadati</taxon>
        <taxon>Bacteroidota</taxon>
        <taxon>Cytophagia</taxon>
        <taxon>Cytophagales</taxon>
        <taxon>Cyclobacteriaceae</taxon>
        <taxon>Cyclobacterium</taxon>
    </lineage>
</organism>
<gene>
    <name evidence="4" type="ORF">SAMN05192553_10150</name>
</gene>
<dbReference type="Gene3D" id="2.60.120.1440">
    <property type="match status" value="1"/>
</dbReference>
<protein>
    <submittedName>
        <fullName evidence="4">Ferric-dicitrate binding protein FerR, regulates iron transport through sigma-19</fullName>
    </submittedName>
</protein>
<name>A0A1H6TC83_9BACT</name>
<dbReference type="STRING" id="1416801.SAMN05192553_10150"/>
<dbReference type="InterPro" id="IPR032508">
    <property type="entry name" value="FecR_C"/>
</dbReference>
<accession>A0A1H6TC83</accession>
<dbReference type="AlphaFoldDB" id="A0A1H6TC83"/>
<dbReference type="PANTHER" id="PTHR30273:SF2">
    <property type="entry name" value="PROTEIN FECR"/>
    <property type="match status" value="1"/>
</dbReference>
<sequence>MNTEHLIRFLNGSASQSEKEQVLKWLEQEDAREAFDQFLKETWQQSLPQDADLTDYSLLLERIHETIQPNSNKRNSKRRWRLGPSLRVAASWLLLIGSIFFLMQGLRYEKPAPAPIAETTITKTTGPGEKLTLQMPDGTQITVNANSTLSFSSGFGKGDRIVQLQGEAYFSIAKNPALPFQLHTEKMITTALGTEFNAYARSERFALALTEGKVAVDAAKKRIELEPGQMATLYTEGEPDALNVRPFDVGRTIGWKEGQLVLDRKPLKVLLDDLSSWYGVDMKIDPSLDLNARVIGTFRNKNLADVLTGLGFSMGFDFEINEKMVVIKKESL</sequence>
<evidence type="ECO:0000259" key="2">
    <source>
        <dbReference type="Pfam" id="PF04773"/>
    </source>
</evidence>
<evidence type="ECO:0000259" key="3">
    <source>
        <dbReference type="Pfam" id="PF16344"/>
    </source>
</evidence>
<evidence type="ECO:0000256" key="1">
    <source>
        <dbReference type="SAM" id="Phobius"/>
    </source>
</evidence>
<dbReference type="InterPro" id="IPR012373">
    <property type="entry name" value="Ferrdict_sens_TM"/>
</dbReference>
<dbReference type="PIRSF" id="PIRSF018266">
    <property type="entry name" value="FecR"/>
    <property type="match status" value="1"/>
</dbReference>
<keyword evidence="5" id="KW-1185">Reference proteome</keyword>
<dbReference type="PANTHER" id="PTHR30273">
    <property type="entry name" value="PERIPLASMIC SIGNAL SENSOR AND SIGMA FACTOR ACTIVATOR FECR-RELATED"/>
    <property type="match status" value="1"/>
</dbReference>
<dbReference type="Gene3D" id="3.55.50.30">
    <property type="match status" value="1"/>
</dbReference>
<evidence type="ECO:0000313" key="5">
    <source>
        <dbReference type="Proteomes" id="UP000199403"/>
    </source>
</evidence>
<feature type="transmembrane region" description="Helical" evidence="1">
    <location>
        <begin position="86"/>
        <end position="106"/>
    </location>
</feature>
<feature type="domain" description="FecR protein" evidence="2">
    <location>
        <begin position="124"/>
        <end position="214"/>
    </location>
</feature>
<dbReference type="Proteomes" id="UP000199403">
    <property type="component" value="Unassembled WGS sequence"/>
</dbReference>
<keyword evidence="1" id="KW-0472">Membrane</keyword>